<organism evidence="2 4">
    <name type="scientific">Paraburkholderia madseniana</name>
    <dbReference type="NCBI Taxonomy" id="2599607"/>
    <lineage>
        <taxon>Bacteria</taxon>
        <taxon>Pseudomonadati</taxon>
        <taxon>Pseudomonadota</taxon>
        <taxon>Betaproteobacteria</taxon>
        <taxon>Burkholderiales</taxon>
        <taxon>Burkholderiaceae</taxon>
        <taxon>Paraburkholderia</taxon>
    </lineage>
</organism>
<dbReference type="CDD" id="cd04645">
    <property type="entry name" value="LbH_gamma_CA_like"/>
    <property type="match status" value="1"/>
</dbReference>
<dbReference type="Pfam" id="PF00132">
    <property type="entry name" value="Hexapep"/>
    <property type="match status" value="1"/>
</dbReference>
<dbReference type="RefSeq" id="WP_266262067.1">
    <property type="nucleotide sequence ID" value="NZ_JAMXWF010000071.1"/>
</dbReference>
<reference evidence="2" key="1">
    <citation type="submission" date="2022-06" db="EMBL/GenBank/DDBJ databases">
        <title>PHB producers.</title>
        <authorList>
            <person name="Besaury L."/>
        </authorList>
    </citation>
    <scope>NUCLEOTIDE SEQUENCE</scope>
    <source>
        <strain evidence="2 3">SEWS6</strain>
    </source>
</reference>
<accession>A0AAP5BQ20</accession>
<evidence type="ECO:0000313" key="2">
    <source>
        <dbReference type="EMBL" id="MDQ6413864.1"/>
    </source>
</evidence>
<sequence length="187" mass="19630">MTIYRLDDLTPSIASDAWISGESTVIGDVTVASEVSVWPGAAIRGDNDRITIGNRVNIQEGAILHTDPGFVLEIEDNVSVGHQAMLHGCKVGKGSLIGIQAVVLNGVVIGRECLIGAGALVTSGTVVPDRSMVLGAPAKVTRQLADEEVARLAKVADDYAKRAAHYRNGLRAVQALPAVLPESDQAR</sequence>
<dbReference type="InterPro" id="IPR047324">
    <property type="entry name" value="LbH_gamma_CA-like"/>
</dbReference>
<dbReference type="SUPFAM" id="SSF51161">
    <property type="entry name" value="Trimeric LpxA-like enzymes"/>
    <property type="match status" value="1"/>
</dbReference>
<dbReference type="EMBL" id="JAPKHW010000071">
    <property type="protein sequence ID" value="MCX4152053.1"/>
    <property type="molecule type" value="Genomic_DNA"/>
</dbReference>
<dbReference type="InterPro" id="IPR050484">
    <property type="entry name" value="Transf_Hexapept/Carb_Anhydrase"/>
</dbReference>
<dbReference type="Proteomes" id="UP001209412">
    <property type="component" value="Unassembled WGS sequence"/>
</dbReference>
<dbReference type="Proteomes" id="UP001242288">
    <property type="component" value="Unassembled WGS sequence"/>
</dbReference>
<evidence type="ECO:0000313" key="4">
    <source>
        <dbReference type="Proteomes" id="UP001242288"/>
    </source>
</evidence>
<gene>
    <name evidence="2" type="ORF">NIE36_42820</name>
    <name evidence="1" type="ORF">OSB80_42930</name>
</gene>
<dbReference type="AlphaFoldDB" id="A0AAP5BQ20"/>
<evidence type="ECO:0000313" key="1">
    <source>
        <dbReference type="EMBL" id="MCX4152053.1"/>
    </source>
</evidence>
<proteinExistence type="predicted"/>
<comment type="caution">
    <text evidence="2">The sequence shown here is derived from an EMBL/GenBank/DDBJ whole genome shotgun (WGS) entry which is preliminary data.</text>
</comment>
<keyword evidence="3" id="KW-1185">Reference proteome</keyword>
<name>A0AAP5BQ20_9BURK</name>
<evidence type="ECO:0000313" key="3">
    <source>
        <dbReference type="Proteomes" id="UP001209412"/>
    </source>
</evidence>
<dbReference type="PANTHER" id="PTHR13061">
    <property type="entry name" value="DYNACTIN SUBUNIT P25"/>
    <property type="match status" value="1"/>
</dbReference>
<dbReference type="InterPro" id="IPR011004">
    <property type="entry name" value="Trimer_LpxA-like_sf"/>
</dbReference>
<dbReference type="EMBL" id="JAMXWF010000071">
    <property type="protein sequence ID" value="MDQ6413864.1"/>
    <property type="molecule type" value="Genomic_DNA"/>
</dbReference>
<dbReference type="Gene3D" id="2.160.10.10">
    <property type="entry name" value="Hexapeptide repeat proteins"/>
    <property type="match status" value="1"/>
</dbReference>
<protein>
    <submittedName>
        <fullName evidence="2">Gamma carbonic anhydrase family protein</fullName>
    </submittedName>
</protein>
<dbReference type="InterPro" id="IPR001451">
    <property type="entry name" value="Hexapep"/>
</dbReference>
<dbReference type="PANTHER" id="PTHR13061:SF29">
    <property type="entry name" value="GAMMA CARBONIC ANHYDRASE-LIKE 1, MITOCHONDRIAL-RELATED"/>
    <property type="match status" value="1"/>
</dbReference>